<sequence>MSAPALTFLAPPSTGDEHEDTATDVRPTTSPTRRAGPPSRGRQAGPALRMTRGAREAATGAGIADADVQRCLDAPDDVSPHPDDPTRTWFRRGPLVVLAGADGMVLRVSRRGR</sequence>
<accession>A0ABV3XA17</accession>
<evidence type="ECO:0000256" key="1">
    <source>
        <dbReference type="SAM" id="MobiDB-lite"/>
    </source>
</evidence>
<keyword evidence="3" id="KW-1185">Reference proteome</keyword>
<name>A0ABV3XA17_9ACTN</name>
<evidence type="ECO:0000313" key="2">
    <source>
        <dbReference type="EMBL" id="MEX5716958.1"/>
    </source>
</evidence>
<evidence type="ECO:0000313" key="3">
    <source>
        <dbReference type="Proteomes" id="UP001560045"/>
    </source>
</evidence>
<dbReference type="EMBL" id="JBFNXQ010000002">
    <property type="protein sequence ID" value="MEX5716958.1"/>
    <property type="molecule type" value="Genomic_DNA"/>
</dbReference>
<dbReference type="RefSeq" id="WP_369202352.1">
    <property type="nucleotide sequence ID" value="NZ_JBFNXQ010000002.1"/>
</dbReference>
<dbReference type="Proteomes" id="UP001560045">
    <property type="component" value="Unassembled WGS sequence"/>
</dbReference>
<proteinExistence type="predicted"/>
<reference evidence="2 3" key="1">
    <citation type="submission" date="2024-06" db="EMBL/GenBank/DDBJ databases">
        <title>Draft genome sequence of Geodermatophilus badlandi, a novel member of the Geodermatophilaceae isolated from badland sedimentary rocks in the Red desert, Wyoming, USA.</title>
        <authorList>
            <person name="Ben Tekaya S."/>
            <person name="Nouioui I."/>
            <person name="Flores G.M."/>
            <person name="Shaal M.N."/>
            <person name="Bredoire F."/>
            <person name="Basile F."/>
            <person name="Van Diepen L."/>
            <person name="Ward N.L."/>
        </authorList>
    </citation>
    <scope>NUCLEOTIDE SEQUENCE [LARGE SCALE GENOMIC DNA]</scope>
    <source>
        <strain evidence="2 3">WL48A</strain>
    </source>
</reference>
<protein>
    <submittedName>
        <fullName evidence="2">Uncharacterized protein</fullName>
    </submittedName>
</protein>
<gene>
    <name evidence="2" type="ORF">ABQ292_01085</name>
</gene>
<feature type="region of interest" description="Disordered" evidence="1">
    <location>
        <begin position="1"/>
        <end position="62"/>
    </location>
</feature>
<organism evidence="2 3">
    <name type="scientific">Geodermatophilus maliterrae</name>
    <dbReference type="NCBI Taxonomy" id="3162531"/>
    <lineage>
        <taxon>Bacteria</taxon>
        <taxon>Bacillati</taxon>
        <taxon>Actinomycetota</taxon>
        <taxon>Actinomycetes</taxon>
        <taxon>Geodermatophilales</taxon>
        <taxon>Geodermatophilaceae</taxon>
        <taxon>Geodermatophilus</taxon>
    </lineage>
</organism>
<comment type="caution">
    <text evidence="2">The sequence shown here is derived from an EMBL/GenBank/DDBJ whole genome shotgun (WGS) entry which is preliminary data.</text>
</comment>